<evidence type="ECO:0000313" key="1">
    <source>
        <dbReference type="EMBL" id="KAK9709147.1"/>
    </source>
</evidence>
<comment type="caution">
    <text evidence="1">The sequence shown here is derived from an EMBL/GenBank/DDBJ whole genome shotgun (WGS) entry which is preliminary data.</text>
</comment>
<sequence>MTNFMQNQPLGVVILFPFHLESEWDWMGYALHATRRKTKFVIVHIKWKKEKWRREVRPMDKDFEETVMMWYEMRDKKCTENTDDASDIPNKPCKYGVKIMTLTDAKTHYIYAGKDSDSNSLTVHEQSLAKPKTSADSTM</sequence>
<dbReference type="AlphaFoldDB" id="A0AAW1JY88"/>
<gene>
    <name evidence="1" type="ORF">QE152_g26777</name>
</gene>
<protein>
    <submittedName>
        <fullName evidence="1">Uncharacterized protein</fullName>
    </submittedName>
</protein>
<organism evidence="1 2">
    <name type="scientific">Popillia japonica</name>
    <name type="common">Japanese beetle</name>
    <dbReference type="NCBI Taxonomy" id="7064"/>
    <lineage>
        <taxon>Eukaryota</taxon>
        <taxon>Metazoa</taxon>
        <taxon>Ecdysozoa</taxon>
        <taxon>Arthropoda</taxon>
        <taxon>Hexapoda</taxon>
        <taxon>Insecta</taxon>
        <taxon>Pterygota</taxon>
        <taxon>Neoptera</taxon>
        <taxon>Endopterygota</taxon>
        <taxon>Coleoptera</taxon>
        <taxon>Polyphaga</taxon>
        <taxon>Scarabaeiformia</taxon>
        <taxon>Scarabaeidae</taxon>
        <taxon>Rutelinae</taxon>
        <taxon>Popillia</taxon>
    </lineage>
</organism>
<proteinExistence type="predicted"/>
<reference evidence="1 2" key="1">
    <citation type="journal article" date="2024" name="BMC Genomics">
        <title>De novo assembly and annotation of Popillia japonica's genome with initial clues to its potential as an invasive pest.</title>
        <authorList>
            <person name="Cucini C."/>
            <person name="Boschi S."/>
            <person name="Funari R."/>
            <person name="Cardaioli E."/>
            <person name="Iannotti N."/>
            <person name="Marturano G."/>
            <person name="Paoli F."/>
            <person name="Bruttini M."/>
            <person name="Carapelli A."/>
            <person name="Frati F."/>
            <person name="Nardi F."/>
        </authorList>
    </citation>
    <scope>NUCLEOTIDE SEQUENCE [LARGE SCALE GENOMIC DNA]</scope>
    <source>
        <strain evidence="1">DMR45628</strain>
    </source>
</reference>
<dbReference type="EMBL" id="JASPKY010000316">
    <property type="protein sequence ID" value="KAK9709147.1"/>
    <property type="molecule type" value="Genomic_DNA"/>
</dbReference>
<name>A0AAW1JY88_POPJA</name>
<accession>A0AAW1JY88</accession>
<keyword evidence="2" id="KW-1185">Reference proteome</keyword>
<dbReference type="Proteomes" id="UP001458880">
    <property type="component" value="Unassembled WGS sequence"/>
</dbReference>
<evidence type="ECO:0000313" key="2">
    <source>
        <dbReference type="Proteomes" id="UP001458880"/>
    </source>
</evidence>